<evidence type="ECO:0000313" key="7">
    <source>
        <dbReference type="EMBL" id="EAR97863.1"/>
    </source>
</evidence>
<dbReference type="EMBL" id="GG662656">
    <property type="protein sequence ID" value="EAR97863.1"/>
    <property type="molecule type" value="Genomic_DNA"/>
</dbReference>
<evidence type="ECO:0000256" key="5">
    <source>
        <dbReference type="ARBA" id="ARBA00023136"/>
    </source>
</evidence>
<feature type="transmembrane region" description="Helical" evidence="6">
    <location>
        <begin position="55"/>
        <end position="79"/>
    </location>
</feature>
<keyword evidence="4 6" id="KW-1133">Transmembrane helix</keyword>
<comment type="subunit">
    <text evidence="6">Component of the oligosaccharyltransferase (OST) complex.</text>
</comment>
<evidence type="ECO:0000256" key="4">
    <source>
        <dbReference type="ARBA" id="ARBA00022989"/>
    </source>
</evidence>
<name>I7MEV3_TETTS</name>
<feature type="transmembrane region" description="Helical" evidence="6">
    <location>
        <begin position="22"/>
        <end position="43"/>
    </location>
</feature>
<keyword evidence="8" id="KW-1185">Reference proteome</keyword>
<dbReference type="PANTHER" id="PTHR13636">
    <property type="entry name" value="TRANSMEMBRANE PROTEIN 258"/>
    <property type="match status" value="1"/>
</dbReference>
<evidence type="ECO:0000256" key="6">
    <source>
        <dbReference type="RuleBase" id="RU367008"/>
    </source>
</evidence>
<dbReference type="InParanoid" id="I7MEV3"/>
<proteinExistence type="inferred from homology"/>
<gene>
    <name evidence="7" type="ORF">TTHERM_00277500</name>
</gene>
<reference evidence="8" key="1">
    <citation type="journal article" date="2006" name="PLoS Biol.">
        <title>Macronuclear genome sequence of the ciliate Tetrahymena thermophila, a model eukaryote.</title>
        <authorList>
            <person name="Eisen J.A."/>
            <person name="Coyne R.S."/>
            <person name="Wu M."/>
            <person name="Wu D."/>
            <person name="Thiagarajan M."/>
            <person name="Wortman J.R."/>
            <person name="Badger J.H."/>
            <person name="Ren Q."/>
            <person name="Amedeo P."/>
            <person name="Jones K.M."/>
            <person name="Tallon L.J."/>
            <person name="Delcher A.L."/>
            <person name="Salzberg S.L."/>
            <person name="Silva J.C."/>
            <person name="Haas B.J."/>
            <person name="Majoros W.H."/>
            <person name="Farzad M."/>
            <person name="Carlton J.M."/>
            <person name="Smith R.K. Jr."/>
            <person name="Garg J."/>
            <person name="Pearlman R.E."/>
            <person name="Karrer K.M."/>
            <person name="Sun L."/>
            <person name="Manning G."/>
            <person name="Elde N.C."/>
            <person name="Turkewitz A.P."/>
            <person name="Asai D.J."/>
            <person name="Wilkes D.E."/>
            <person name="Wang Y."/>
            <person name="Cai H."/>
            <person name="Collins K."/>
            <person name="Stewart B.A."/>
            <person name="Lee S.R."/>
            <person name="Wilamowska K."/>
            <person name="Weinberg Z."/>
            <person name="Ruzzo W.L."/>
            <person name="Wloga D."/>
            <person name="Gaertig J."/>
            <person name="Frankel J."/>
            <person name="Tsao C.-C."/>
            <person name="Gorovsky M.A."/>
            <person name="Keeling P.J."/>
            <person name="Waller R.F."/>
            <person name="Patron N.J."/>
            <person name="Cherry J.M."/>
            <person name="Stover N.A."/>
            <person name="Krieger C.J."/>
            <person name="del Toro C."/>
            <person name="Ryder H.F."/>
            <person name="Williamson S.C."/>
            <person name="Barbeau R.A."/>
            <person name="Hamilton E.P."/>
            <person name="Orias E."/>
        </authorList>
    </citation>
    <scope>NUCLEOTIDE SEQUENCE [LARGE SCALE GENOMIC DNA]</scope>
    <source>
        <strain evidence="8">SB210</strain>
    </source>
</reference>
<dbReference type="GeneID" id="7827556"/>
<comment type="subcellular location">
    <subcellularLocation>
        <location evidence="1 6">Membrane</location>
        <topology evidence="1 6">Multi-pass membrane protein</topology>
    </subcellularLocation>
</comment>
<comment type="function">
    <text evidence="6">Subunit of the oligosaccharyl transferase (OST) complex that catalyzes the initial transfer of a defined glycan (Glc(3)Man(9)GlcNAc(2) in eukaryotes) from the lipid carrier dolichol-pyrophosphate to an asparagine residue within an Asn-X-Ser/Thr consensus motif in nascent polypeptide chains, the first step in protein N-glycosylation. N-glycosylation occurs cotranslationally and the complex associates with the Sec61 complex at the channel-forming translocon complex that mediates protein translocation across the endoplasmic reticulum (ER). All subunits are required for a maximal enzyme activity.</text>
</comment>
<dbReference type="InterPro" id="IPR007915">
    <property type="entry name" value="TMEM258/Ost5"/>
</dbReference>
<dbReference type="GO" id="GO:0008250">
    <property type="term" value="C:oligosaccharyltransferase complex"/>
    <property type="evidence" value="ECO:0007669"/>
    <property type="project" value="UniProtKB-UniRule"/>
</dbReference>
<evidence type="ECO:0000256" key="1">
    <source>
        <dbReference type="ARBA" id="ARBA00004141"/>
    </source>
</evidence>
<dbReference type="GO" id="GO:0006487">
    <property type="term" value="P:protein N-linked glycosylation"/>
    <property type="evidence" value="ECO:0007669"/>
    <property type="project" value="UniProtKB-UniRule"/>
</dbReference>
<evidence type="ECO:0000313" key="8">
    <source>
        <dbReference type="Proteomes" id="UP000009168"/>
    </source>
</evidence>
<dbReference type="Proteomes" id="UP000009168">
    <property type="component" value="Unassembled WGS sequence"/>
</dbReference>
<dbReference type="RefSeq" id="XP_001018108.1">
    <property type="nucleotide sequence ID" value="XM_001018108.3"/>
</dbReference>
<dbReference type="Pfam" id="PF05251">
    <property type="entry name" value="Ost5"/>
    <property type="match status" value="1"/>
</dbReference>
<dbReference type="STRING" id="312017.I7MEV3"/>
<keyword evidence="3 6" id="KW-0812">Transmembrane</keyword>
<dbReference type="KEGG" id="tet:TTHERM_00277500"/>
<comment type="similarity">
    <text evidence="2 6">Belongs to the OST5 family.</text>
</comment>
<dbReference type="eggNOG" id="KOG4452">
    <property type="taxonomic scope" value="Eukaryota"/>
</dbReference>
<organism evidence="7 8">
    <name type="scientific">Tetrahymena thermophila (strain SB210)</name>
    <dbReference type="NCBI Taxonomy" id="312017"/>
    <lineage>
        <taxon>Eukaryota</taxon>
        <taxon>Sar</taxon>
        <taxon>Alveolata</taxon>
        <taxon>Ciliophora</taxon>
        <taxon>Intramacronucleata</taxon>
        <taxon>Oligohymenophorea</taxon>
        <taxon>Hymenostomatida</taxon>
        <taxon>Tetrahymenina</taxon>
        <taxon>Tetrahymenidae</taxon>
        <taxon>Tetrahymena</taxon>
    </lineage>
</organism>
<dbReference type="HOGENOM" id="CLU_180449_1_0_1"/>
<dbReference type="AlphaFoldDB" id="I7MEV3"/>
<accession>I7MEV3</accession>
<sequence>MSTAETLIPYHPAVNPVEYENLAIILLVIGFCMMSYFFIYQITYNKRNRSLSKEVIIGVFSSIFLALGTFFLFLALGFYL</sequence>
<dbReference type="OrthoDB" id="18408at2759"/>
<protein>
    <recommendedName>
        <fullName evidence="6">Dolichyl-diphosphooligosaccharide-protein glycosyltransferase subunit OST5</fullName>
    </recommendedName>
</protein>
<dbReference type="OMA" id="MERYVGP"/>
<evidence type="ECO:0000256" key="3">
    <source>
        <dbReference type="ARBA" id="ARBA00022692"/>
    </source>
</evidence>
<keyword evidence="5 6" id="KW-0472">Membrane</keyword>
<evidence type="ECO:0000256" key="2">
    <source>
        <dbReference type="ARBA" id="ARBA00009825"/>
    </source>
</evidence>